<proteinExistence type="predicted"/>
<name>A0A0G4G3V5_VITBC</name>
<dbReference type="AlphaFoldDB" id="A0A0G4G3V5"/>
<gene>
    <name evidence="2" type="ORF">Vbra_16937</name>
</gene>
<dbReference type="EMBL" id="CDMY01000562">
    <property type="protein sequence ID" value="CEM23053.1"/>
    <property type="molecule type" value="Genomic_DNA"/>
</dbReference>
<feature type="region of interest" description="Disordered" evidence="1">
    <location>
        <begin position="111"/>
        <end position="145"/>
    </location>
</feature>
<evidence type="ECO:0000313" key="3">
    <source>
        <dbReference type="Proteomes" id="UP000041254"/>
    </source>
</evidence>
<protein>
    <submittedName>
        <fullName evidence="2">Uncharacterized protein</fullName>
    </submittedName>
</protein>
<keyword evidence="3" id="KW-1185">Reference proteome</keyword>
<dbReference type="Proteomes" id="UP000041254">
    <property type="component" value="Unassembled WGS sequence"/>
</dbReference>
<evidence type="ECO:0000256" key="1">
    <source>
        <dbReference type="SAM" id="MobiDB-lite"/>
    </source>
</evidence>
<sequence length="170" mass="18427">MDSGEESGDDPFLRPHRLTTSTNVELEVDEEELCFSGRHPSAQTSDPALQSFHNTMHDATDGWWSRAPVHCRWRYLICTSACGARGGPAGPSSSTFSTTDVSQQLVELCQNSTGEQPDGGRTPSEHQLVPSLPPPELTPGSNSPLPLESPVAALVDELDRCGARLIFLRE</sequence>
<reference evidence="2 3" key="1">
    <citation type="submission" date="2014-11" db="EMBL/GenBank/DDBJ databases">
        <authorList>
            <person name="Zhu J."/>
            <person name="Qi W."/>
            <person name="Song R."/>
        </authorList>
    </citation>
    <scope>NUCLEOTIDE SEQUENCE [LARGE SCALE GENOMIC DNA]</scope>
</reference>
<organism evidence="2 3">
    <name type="scientific">Vitrella brassicaformis (strain CCMP3155)</name>
    <dbReference type="NCBI Taxonomy" id="1169540"/>
    <lineage>
        <taxon>Eukaryota</taxon>
        <taxon>Sar</taxon>
        <taxon>Alveolata</taxon>
        <taxon>Colpodellida</taxon>
        <taxon>Vitrellaceae</taxon>
        <taxon>Vitrella</taxon>
    </lineage>
</organism>
<evidence type="ECO:0000313" key="2">
    <source>
        <dbReference type="EMBL" id="CEM23053.1"/>
    </source>
</evidence>
<accession>A0A0G4G3V5</accession>
<dbReference type="VEuPathDB" id="CryptoDB:Vbra_16937"/>
<dbReference type="InParanoid" id="A0A0G4G3V5"/>